<dbReference type="Gene3D" id="3.40.50.300">
    <property type="entry name" value="P-loop containing nucleotide triphosphate hydrolases"/>
    <property type="match status" value="2"/>
</dbReference>
<keyword evidence="2" id="KW-0472">Membrane</keyword>
<comment type="caution">
    <text evidence="4">The sequence shown here is derived from an EMBL/GenBank/DDBJ whole genome shotgun (WGS) entry which is preliminary data.</text>
</comment>
<evidence type="ECO:0000313" key="5">
    <source>
        <dbReference type="Proteomes" id="UP000465601"/>
    </source>
</evidence>
<keyword evidence="2" id="KW-0812">Transmembrane</keyword>
<organism evidence="4 5">
    <name type="scientific">Alkaliphilus serpentinus</name>
    <dbReference type="NCBI Taxonomy" id="1482731"/>
    <lineage>
        <taxon>Bacteria</taxon>
        <taxon>Bacillati</taxon>
        <taxon>Bacillota</taxon>
        <taxon>Clostridia</taxon>
        <taxon>Peptostreptococcales</taxon>
        <taxon>Natronincolaceae</taxon>
        <taxon>Alkaliphilus</taxon>
    </lineage>
</organism>
<accession>A0A833M6X4</accession>
<feature type="domain" description="YhaN AAA" evidence="3">
    <location>
        <begin position="1"/>
        <end position="202"/>
    </location>
</feature>
<dbReference type="InterPro" id="IPR027417">
    <property type="entry name" value="P-loop_NTPase"/>
</dbReference>
<keyword evidence="2" id="KW-1133">Transmembrane helix</keyword>
<feature type="coiled-coil region" evidence="1">
    <location>
        <begin position="640"/>
        <end position="740"/>
    </location>
</feature>
<dbReference type="RefSeq" id="WP_151866176.1">
    <property type="nucleotide sequence ID" value="NZ_WBZB01000035.1"/>
</dbReference>
<dbReference type="SUPFAM" id="SSF52540">
    <property type="entry name" value="P-loop containing nucleoside triphosphate hydrolases"/>
    <property type="match status" value="1"/>
</dbReference>
<feature type="coiled-coil region" evidence="1">
    <location>
        <begin position="157"/>
        <end position="205"/>
    </location>
</feature>
<feature type="coiled-coil region" evidence="1">
    <location>
        <begin position="524"/>
        <end position="558"/>
    </location>
</feature>
<feature type="coiled-coil region" evidence="1">
    <location>
        <begin position="270"/>
        <end position="300"/>
    </location>
</feature>
<proteinExistence type="predicted"/>
<evidence type="ECO:0000259" key="3">
    <source>
        <dbReference type="Pfam" id="PF13514"/>
    </source>
</evidence>
<sequence>MRIKELEMLDFGKFHMESAYDTDSRVVLFLGNNEAGKTTIFNLIKSALYGFSPASNDKHPYSSWNHNRIEFTAKLDLKDEGEIQLYRRLLSQPKGHITKGENIIDLRNNPLPHVRHVSSEIYEKIYALRVEDLMELQGKAWDEVQDKLLANYGSKIIRNTREVLKELNEEASQIYKESRRGNSLLRDLEEEMNSLKSQRESARERQRLLRDYNKRLEEIYTGIEGHQREKVRLKEYMRRVKELLPLRGLLKELEETKKSFVYPEIFKQLLSNSLSKKEDLEERQKQLNRTLEEKKKLIDLKKDGIYRLTEEELKILDHKANINTHIKNISRIQTLRDIVSNKREEKRRIIHQLNYEGQKITGEEVSQRALEGLENFNLSELRIRLENYRRSLKEFEDTKGSIDYLRKQTINVTKPKVLMIAALAGIPILGAGILLNQDLLNIIGAIMIIAGGVAYGSFEIMKRQLEGNNPQRVQQQLLTNKLKEIEEKLMEKKQLLLNLFDGINVPEIVITNMDEVFASSLIKIKDDSFRLKELEKSLKEKEEELEKEIKVIDEFLQIFDAVEGSGDDKLYKLKELVEGLEKRVLVNEGLTNDLLQLQEEVKGIEANLQDTDNSLDTLNSALMTMGDGDINKGIESFHNNQRLQNKLKILDEKLMAIDNLAHLKEELEGLNSKENETFDDLNITKVEEELEEIEEGLIALKEEQRELQLLSQQILKETTIDEIESQIKLKEMEYEEAAIKRDRLMLLAEIIKVAEEEFKEENQPDVLKNAGAYFNLITLGKYTNIYIEETDKDPSIMVKEIDSPTAIKVTPAFSKGTLNQLYLSLRLSLMDHLDKEGLMLPVCFDEAFINWDEHRLDSNLQLLQKISEKRQIFFFTCHSWLAEKIEKAFNIKKILLT</sequence>
<dbReference type="AlphaFoldDB" id="A0A833M6X4"/>
<gene>
    <name evidence="4" type="ORF">F8153_09775</name>
</gene>
<dbReference type="Proteomes" id="UP000465601">
    <property type="component" value="Unassembled WGS sequence"/>
</dbReference>
<dbReference type="InterPro" id="IPR038734">
    <property type="entry name" value="YhaN_AAA"/>
</dbReference>
<keyword evidence="1" id="KW-0175">Coiled coil</keyword>
<evidence type="ECO:0000313" key="4">
    <source>
        <dbReference type="EMBL" id="KAB3529203.1"/>
    </source>
</evidence>
<feature type="transmembrane region" description="Helical" evidence="2">
    <location>
        <begin position="417"/>
        <end position="435"/>
    </location>
</feature>
<dbReference type="PANTHER" id="PTHR41259">
    <property type="entry name" value="DOUBLE-STRAND BREAK REPAIR RAD50 ATPASE, PUTATIVE-RELATED"/>
    <property type="match status" value="1"/>
</dbReference>
<dbReference type="Pfam" id="PF13514">
    <property type="entry name" value="AAA_27"/>
    <property type="match status" value="1"/>
</dbReference>
<dbReference type="PANTHER" id="PTHR41259:SF1">
    <property type="entry name" value="DOUBLE-STRAND BREAK REPAIR RAD50 ATPASE, PUTATIVE-RELATED"/>
    <property type="match status" value="1"/>
</dbReference>
<reference evidence="4 5" key="1">
    <citation type="submission" date="2019-10" db="EMBL/GenBank/DDBJ databases">
        <title>Alkaliphilus serpentinus sp. nov. and Alkaliphilus pronyensis sp. nov., two novel anaerobic alkaliphilic species isolated from the serpentinized-hosted hydrothermal field of the Prony Bay (New Caledonia).</title>
        <authorList>
            <person name="Postec A."/>
        </authorList>
    </citation>
    <scope>NUCLEOTIDE SEQUENCE [LARGE SCALE GENOMIC DNA]</scope>
    <source>
        <strain evidence="4 5">LacT</strain>
    </source>
</reference>
<evidence type="ECO:0000256" key="2">
    <source>
        <dbReference type="SAM" id="Phobius"/>
    </source>
</evidence>
<dbReference type="EMBL" id="WBZB01000035">
    <property type="protein sequence ID" value="KAB3529203.1"/>
    <property type="molecule type" value="Genomic_DNA"/>
</dbReference>
<evidence type="ECO:0000256" key="1">
    <source>
        <dbReference type="SAM" id="Coils"/>
    </source>
</evidence>
<protein>
    <submittedName>
        <fullName evidence="4">AAA family ATPase</fullName>
    </submittedName>
</protein>
<name>A0A833M6X4_9FIRM</name>
<dbReference type="OrthoDB" id="9764467at2"/>
<keyword evidence="5" id="KW-1185">Reference proteome</keyword>
<feature type="transmembrane region" description="Helical" evidence="2">
    <location>
        <begin position="441"/>
        <end position="458"/>
    </location>
</feature>
<feature type="coiled-coil region" evidence="1">
    <location>
        <begin position="587"/>
        <end position="614"/>
    </location>
</feature>